<dbReference type="AlphaFoldDB" id="A0A2P2N671"/>
<sequence length="55" mass="6459">MNFSNLNFRPRPIKLTPLKYHIRVIKLEHLVTAGSETELVVLLACTKIKLKFIFY</sequence>
<protein>
    <submittedName>
        <fullName evidence="1">Uncharacterized protein</fullName>
    </submittedName>
</protein>
<name>A0A2P2N671_RHIMU</name>
<reference evidence="1" key="1">
    <citation type="submission" date="2018-02" db="EMBL/GenBank/DDBJ databases">
        <title>Rhizophora mucronata_Transcriptome.</title>
        <authorList>
            <person name="Meera S.P."/>
            <person name="Sreeshan A."/>
            <person name="Augustine A."/>
        </authorList>
    </citation>
    <scope>NUCLEOTIDE SEQUENCE</scope>
    <source>
        <tissue evidence="1">Leaf</tissue>
    </source>
</reference>
<proteinExistence type="predicted"/>
<evidence type="ECO:0000313" key="1">
    <source>
        <dbReference type="EMBL" id="MBX37962.1"/>
    </source>
</evidence>
<accession>A0A2P2N671</accession>
<organism evidence="1">
    <name type="scientific">Rhizophora mucronata</name>
    <name type="common">Asiatic mangrove</name>
    <dbReference type="NCBI Taxonomy" id="61149"/>
    <lineage>
        <taxon>Eukaryota</taxon>
        <taxon>Viridiplantae</taxon>
        <taxon>Streptophyta</taxon>
        <taxon>Embryophyta</taxon>
        <taxon>Tracheophyta</taxon>
        <taxon>Spermatophyta</taxon>
        <taxon>Magnoliopsida</taxon>
        <taxon>eudicotyledons</taxon>
        <taxon>Gunneridae</taxon>
        <taxon>Pentapetalae</taxon>
        <taxon>rosids</taxon>
        <taxon>fabids</taxon>
        <taxon>Malpighiales</taxon>
        <taxon>Rhizophoraceae</taxon>
        <taxon>Rhizophora</taxon>
    </lineage>
</organism>
<dbReference type="EMBL" id="GGEC01057478">
    <property type="protein sequence ID" value="MBX37962.1"/>
    <property type="molecule type" value="Transcribed_RNA"/>
</dbReference>